<dbReference type="EMBL" id="FWEU01000003">
    <property type="protein sequence ID" value="SLM24889.1"/>
    <property type="molecule type" value="Genomic_DNA"/>
</dbReference>
<protein>
    <submittedName>
        <fullName evidence="2">Uncharacterized protein</fullName>
    </submittedName>
</protein>
<gene>
    <name evidence="2" type="ORF">SAMN04488690_2617</name>
</gene>
<proteinExistence type="predicted"/>
<accession>A0A1W1GZV3</accession>
<feature type="chain" id="PRO_5012822693" evidence="1">
    <location>
        <begin position="29"/>
        <end position="110"/>
    </location>
</feature>
<dbReference type="AlphaFoldDB" id="A0A1W1GZV3"/>
<feature type="signal peptide" evidence="1">
    <location>
        <begin position="1"/>
        <end position="28"/>
    </location>
</feature>
<evidence type="ECO:0000313" key="2">
    <source>
        <dbReference type="EMBL" id="SLM24889.1"/>
    </source>
</evidence>
<evidence type="ECO:0000256" key="1">
    <source>
        <dbReference type="SAM" id="SignalP"/>
    </source>
</evidence>
<reference evidence="3" key="1">
    <citation type="submission" date="2016-10" db="EMBL/GenBank/DDBJ databases">
        <authorList>
            <person name="Varghese N."/>
        </authorList>
    </citation>
    <scope>NUCLEOTIDE SEQUENCE [LARGE SCALE GENOMIC DNA]</scope>
    <source>
        <strain evidence="3">92MFCol6.1</strain>
    </source>
</reference>
<name>A0A1W1GZV3_9GAMM</name>
<keyword evidence="1" id="KW-0732">Signal</keyword>
<evidence type="ECO:0000313" key="3">
    <source>
        <dbReference type="Proteomes" id="UP000191133"/>
    </source>
</evidence>
<dbReference type="Proteomes" id="UP000191133">
    <property type="component" value="Unassembled WGS sequence"/>
</dbReference>
<sequence length="110" mass="12162">MVLQPLGGCMRKSMLVFFLCCCSFPAFADKGVVVKEDVCGSGNAIIETTDGWYVAAEHYSGVYLYEGDVVYGKLKTYGSEELTRADGQSGRFYIENWVSDIEEALEELCS</sequence>
<organism evidence="2 3">
    <name type="scientific">Stenotrophomonas indicatrix</name>
    <dbReference type="NCBI Taxonomy" id="2045451"/>
    <lineage>
        <taxon>Bacteria</taxon>
        <taxon>Pseudomonadati</taxon>
        <taxon>Pseudomonadota</taxon>
        <taxon>Gammaproteobacteria</taxon>
        <taxon>Lysobacterales</taxon>
        <taxon>Lysobacteraceae</taxon>
        <taxon>Stenotrophomonas</taxon>
    </lineage>
</organism>